<reference evidence="3 4" key="1">
    <citation type="submission" date="2022-12" db="EMBL/GenBank/DDBJ databases">
        <title>Chromosome-level genome of Tegillarca granosa.</title>
        <authorList>
            <person name="Kim J."/>
        </authorList>
    </citation>
    <scope>NUCLEOTIDE SEQUENCE [LARGE SCALE GENOMIC DNA]</scope>
    <source>
        <strain evidence="3">Teg-2019</strain>
        <tissue evidence="3">Adductor muscle</tissue>
    </source>
</reference>
<evidence type="ECO:0000259" key="2">
    <source>
        <dbReference type="Pfam" id="PF07859"/>
    </source>
</evidence>
<dbReference type="Gene3D" id="3.40.50.1820">
    <property type="entry name" value="alpha/beta hydrolase"/>
    <property type="match status" value="1"/>
</dbReference>
<comment type="caution">
    <text evidence="3">The sequence shown here is derived from an EMBL/GenBank/DDBJ whole genome shotgun (WGS) entry which is preliminary data.</text>
</comment>
<organism evidence="3 4">
    <name type="scientific">Tegillarca granosa</name>
    <name type="common">Malaysian cockle</name>
    <name type="synonym">Anadara granosa</name>
    <dbReference type="NCBI Taxonomy" id="220873"/>
    <lineage>
        <taxon>Eukaryota</taxon>
        <taxon>Metazoa</taxon>
        <taxon>Spiralia</taxon>
        <taxon>Lophotrochozoa</taxon>
        <taxon>Mollusca</taxon>
        <taxon>Bivalvia</taxon>
        <taxon>Autobranchia</taxon>
        <taxon>Pteriomorphia</taxon>
        <taxon>Arcoida</taxon>
        <taxon>Arcoidea</taxon>
        <taxon>Arcidae</taxon>
        <taxon>Tegillarca</taxon>
    </lineage>
</organism>
<dbReference type="Proteomes" id="UP001217089">
    <property type="component" value="Unassembled WGS sequence"/>
</dbReference>
<dbReference type="InterPro" id="IPR013094">
    <property type="entry name" value="AB_hydrolase_3"/>
</dbReference>
<sequence>MALEFDEIKKKYKFHEETESFFELKAKNNIKPYTELSLEEAREANLNGAKLFGGETEFDGTIKEYFVPSIDCEVLIPVTVYRSRKCSSVVNPSVFIYFHGGGNVVGTRQTVDTICKIFSRDAPCVVVNVEYRLGPEHRFPASCDDAKCVVRWAMMNKGLLGTPNNSVVGVGGDSAGGRLAAVVCHEVENIAYQVLIYPSIDFRRHLYKSTEEFTNMPGLTMDMVKWFNDRFIDESDFENPRAYLPPTLFILAELDMLKDQGVAYHEKLKEAGVKSQTFTVKGVPHGFFHLP</sequence>
<dbReference type="Pfam" id="PF07859">
    <property type="entry name" value="Abhydrolase_3"/>
    <property type="match status" value="1"/>
</dbReference>
<dbReference type="InterPro" id="IPR029058">
    <property type="entry name" value="AB_hydrolase_fold"/>
</dbReference>
<evidence type="ECO:0000256" key="1">
    <source>
        <dbReference type="ARBA" id="ARBA00022801"/>
    </source>
</evidence>
<proteinExistence type="predicted"/>
<dbReference type="SUPFAM" id="SSF53474">
    <property type="entry name" value="alpha/beta-Hydrolases"/>
    <property type="match status" value="1"/>
</dbReference>
<evidence type="ECO:0000313" key="4">
    <source>
        <dbReference type="Proteomes" id="UP001217089"/>
    </source>
</evidence>
<dbReference type="EMBL" id="JARBDR010000657">
    <property type="protein sequence ID" value="KAJ8308432.1"/>
    <property type="molecule type" value="Genomic_DNA"/>
</dbReference>
<evidence type="ECO:0000313" key="3">
    <source>
        <dbReference type="EMBL" id="KAJ8308432.1"/>
    </source>
</evidence>
<dbReference type="PANTHER" id="PTHR48081:SF8">
    <property type="entry name" value="ALPHA_BETA HYDROLASE FOLD-3 DOMAIN-CONTAINING PROTEIN-RELATED"/>
    <property type="match status" value="1"/>
</dbReference>
<gene>
    <name evidence="3" type="ORF">KUTeg_013306</name>
</gene>
<dbReference type="InterPro" id="IPR050300">
    <property type="entry name" value="GDXG_lipolytic_enzyme"/>
</dbReference>
<name>A0ABQ9EWR9_TEGGR</name>
<dbReference type="PANTHER" id="PTHR48081">
    <property type="entry name" value="AB HYDROLASE SUPERFAMILY PROTEIN C4A8.06C"/>
    <property type="match status" value="1"/>
</dbReference>
<keyword evidence="4" id="KW-1185">Reference proteome</keyword>
<accession>A0ABQ9EWR9</accession>
<feature type="non-terminal residue" evidence="3">
    <location>
        <position position="291"/>
    </location>
</feature>
<protein>
    <recommendedName>
        <fullName evidence="2">Alpha/beta hydrolase fold-3 domain-containing protein</fullName>
    </recommendedName>
</protein>
<feature type="domain" description="Alpha/beta hydrolase fold-3" evidence="2">
    <location>
        <begin position="96"/>
        <end position="288"/>
    </location>
</feature>
<keyword evidence="1" id="KW-0378">Hydrolase</keyword>